<accession>A0A1S3HWV2</accession>
<dbReference type="Proteomes" id="UP000085678">
    <property type="component" value="Unplaced"/>
</dbReference>
<feature type="transmembrane region" description="Helical" evidence="2">
    <location>
        <begin position="94"/>
        <end position="112"/>
    </location>
</feature>
<keyword evidence="3" id="KW-1185">Reference proteome</keyword>
<evidence type="ECO:0000256" key="2">
    <source>
        <dbReference type="SAM" id="Phobius"/>
    </source>
</evidence>
<feature type="transmembrane region" description="Helical" evidence="2">
    <location>
        <begin position="227"/>
        <end position="250"/>
    </location>
</feature>
<feature type="transmembrane region" description="Helical" evidence="2">
    <location>
        <begin position="118"/>
        <end position="140"/>
    </location>
</feature>
<evidence type="ECO:0000313" key="3">
    <source>
        <dbReference type="Proteomes" id="UP000085678"/>
    </source>
</evidence>
<feature type="transmembrane region" description="Helical" evidence="2">
    <location>
        <begin position="33"/>
        <end position="54"/>
    </location>
</feature>
<dbReference type="InterPro" id="IPR051951">
    <property type="entry name" value="UNC-93_regulatory"/>
</dbReference>
<keyword evidence="2" id="KW-0812">Transmembrane</keyword>
<dbReference type="STRING" id="7574.A0A1S3HWV2"/>
<keyword evidence="2" id="KW-0472">Membrane</keyword>
<feature type="transmembrane region" description="Helical" evidence="2">
    <location>
        <begin position="66"/>
        <end position="87"/>
    </location>
</feature>
<name>A0A1S3HWV2_LINAN</name>
<evidence type="ECO:0000313" key="4">
    <source>
        <dbReference type="RefSeq" id="XP_013390510.1"/>
    </source>
</evidence>
<evidence type="ECO:0000256" key="1">
    <source>
        <dbReference type="ARBA" id="ARBA00009172"/>
    </source>
</evidence>
<keyword evidence="2" id="KW-1133">Transmembrane helix</keyword>
<dbReference type="PANTHER" id="PTHR19444:SF13">
    <property type="entry name" value="PROTEIN UNC-93 HOMOLOG A"/>
    <property type="match status" value="1"/>
</dbReference>
<proteinExistence type="inferred from homology"/>
<dbReference type="GeneID" id="106158928"/>
<dbReference type="PANTHER" id="PTHR19444">
    <property type="entry name" value="UNC-93 RELATED"/>
    <property type="match status" value="1"/>
</dbReference>
<dbReference type="OrthoDB" id="78663at2759"/>
<dbReference type="InParanoid" id="A0A1S3HWV2"/>
<feature type="transmembrane region" description="Helical" evidence="2">
    <location>
        <begin position="280"/>
        <end position="297"/>
    </location>
</feature>
<dbReference type="RefSeq" id="XP_013390510.1">
    <property type="nucleotide sequence ID" value="XM_013535056.1"/>
</dbReference>
<feature type="transmembrane region" description="Helical" evidence="2">
    <location>
        <begin position="161"/>
        <end position="186"/>
    </location>
</feature>
<dbReference type="AlphaFoldDB" id="A0A1S3HWV2"/>
<sequence>MAPDIGLEKTDDSEKTLLLVTPEKHKKSKWRPFSQLIIFAFIYMIGYSPLAALWNLEGILFPDVGLYALMCYYGGSLFIFVASPFITRAIGAKGSVLLGWFGQGVFIAAHFFEEAYVLMPVAVIVGIAHAQAIVTTGVFVTDLALQYSAITGQNQHDILGLFNGIYCMLYYLCGVWSNLISSLVLYQSETTGNTTVAKENLSELCGAAFCPWEDVSGTYITQPEQSIVYILLGSFLGMSAFAFIVTLVFLENVHPTSGDNIHSIKEFFSTVVRLVWKKRMLLILPAIVFYIVGQVFISTEYTKVRDPSSFSTFHII</sequence>
<protein>
    <submittedName>
        <fullName evidence="4">Protein unc-93 homolog A</fullName>
    </submittedName>
</protein>
<gene>
    <name evidence="4" type="primary">LOC106158928</name>
</gene>
<reference evidence="4" key="1">
    <citation type="submission" date="2025-08" db="UniProtKB">
        <authorList>
            <consortium name="RefSeq"/>
        </authorList>
    </citation>
    <scope>IDENTIFICATION</scope>
    <source>
        <tissue evidence="4">Gonads</tissue>
    </source>
</reference>
<dbReference type="KEGG" id="lak:106158928"/>
<comment type="similarity">
    <text evidence="1">Belongs to the unc-93 family.</text>
</comment>
<organism evidence="3 4">
    <name type="scientific">Lingula anatina</name>
    <name type="common">Brachiopod</name>
    <name type="synonym">Lingula unguis</name>
    <dbReference type="NCBI Taxonomy" id="7574"/>
    <lineage>
        <taxon>Eukaryota</taxon>
        <taxon>Metazoa</taxon>
        <taxon>Spiralia</taxon>
        <taxon>Lophotrochozoa</taxon>
        <taxon>Brachiopoda</taxon>
        <taxon>Linguliformea</taxon>
        <taxon>Lingulata</taxon>
        <taxon>Lingulida</taxon>
        <taxon>Linguloidea</taxon>
        <taxon>Lingulidae</taxon>
        <taxon>Lingula</taxon>
    </lineage>
</organism>